<accession>A0ABV3SV41</accession>
<keyword evidence="3" id="KW-1185">Reference proteome</keyword>
<dbReference type="Gene3D" id="1.10.260.40">
    <property type="entry name" value="lambda repressor-like DNA-binding domains"/>
    <property type="match status" value="1"/>
</dbReference>
<dbReference type="CDD" id="cd00093">
    <property type="entry name" value="HTH_XRE"/>
    <property type="match status" value="1"/>
</dbReference>
<sequence>MSHKLSLCVKSDIAFLSGLGHNFYMTDLARTPKQIGTIVQRARKKQGLNQTELGTKAGLRQETISLIETGNPAAKLETILAVLSALDLEFRIVPRSKSRPSDIEDNF</sequence>
<dbReference type="PROSITE" id="PS50943">
    <property type="entry name" value="HTH_CROC1"/>
    <property type="match status" value="1"/>
</dbReference>
<feature type="domain" description="HTH cro/C1-type" evidence="1">
    <location>
        <begin position="39"/>
        <end position="93"/>
    </location>
</feature>
<organism evidence="2 3">
    <name type="scientific">Aquibium pacificus</name>
    <dbReference type="NCBI Taxonomy" id="3153579"/>
    <lineage>
        <taxon>Bacteria</taxon>
        <taxon>Pseudomonadati</taxon>
        <taxon>Pseudomonadota</taxon>
        <taxon>Alphaproteobacteria</taxon>
        <taxon>Hyphomicrobiales</taxon>
        <taxon>Phyllobacteriaceae</taxon>
        <taxon>Aquibium</taxon>
    </lineage>
</organism>
<dbReference type="SMART" id="SM00530">
    <property type="entry name" value="HTH_XRE"/>
    <property type="match status" value="1"/>
</dbReference>
<dbReference type="Proteomes" id="UP001556692">
    <property type="component" value="Unassembled WGS sequence"/>
</dbReference>
<evidence type="ECO:0000313" key="3">
    <source>
        <dbReference type="Proteomes" id="UP001556692"/>
    </source>
</evidence>
<dbReference type="EMBL" id="JBDPGJ010000014">
    <property type="protein sequence ID" value="MEX0409779.1"/>
    <property type="molecule type" value="Genomic_DNA"/>
</dbReference>
<gene>
    <name evidence="2" type="ORF">ABGN05_29575</name>
</gene>
<comment type="caution">
    <text evidence="2">The sequence shown here is derived from an EMBL/GenBank/DDBJ whole genome shotgun (WGS) entry which is preliminary data.</text>
</comment>
<dbReference type="RefSeq" id="WP_367957646.1">
    <property type="nucleotide sequence ID" value="NZ_JBDPGJ010000014.1"/>
</dbReference>
<dbReference type="Pfam" id="PF01381">
    <property type="entry name" value="HTH_3"/>
    <property type="match status" value="1"/>
</dbReference>
<name>A0ABV3SV41_9HYPH</name>
<proteinExistence type="predicted"/>
<dbReference type="SUPFAM" id="SSF47413">
    <property type="entry name" value="lambda repressor-like DNA-binding domains"/>
    <property type="match status" value="1"/>
</dbReference>
<protein>
    <submittedName>
        <fullName evidence="2">Helix-turn-helix domain-containing protein</fullName>
    </submittedName>
</protein>
<reference evidence="2 3" key="1">
    <citation type="submission" date="2024-05" db="EMBL/GenBank/DDBJ databases">
        <authorList>
            <person name="Jiang F."/>
        </authorList>
    </citation>
    <scope>NUCLEOTIDE SEQUENCE [LARGE SCALE GENOMIC DNA]</scope>
    <source>
        <strain evidence="2 3">LZ166</strain>
    </source>
</reference>
<evidence type="ECO:0000259" key="1">
    <source>
        <dbReference type="PROSITE" id="PS50943"/>
    </source>
</evidence>
<evidence type="ECO:0000313" key="2">
    <source>
        <dbReference type="EMBL" id="MEX0409779.1"/>
    </source>
</evidence>
<dbReference type="InterPro" id="IPR010982">
    <property type="entry name" value="Lambda_DNA-bd_dom_sf"/>
</dbReference>
<dbReference type="InterPro" id="IPR001387">
    <property type="entry name" value="Cro/C1-type_HTH"/>
</dbReference>